<dbReference type="Gene3D" id="3.90.1150.10">
    <property type="entry name" value="Aspartate Aminotransferase, domain 1"/>
    <property type="match status" value="1"/>
</dbReference>
<keyword evidence="2" id="KW-0032">Aminotransferase</keyword>
<dbReference type="PANTHER" id="PTHR30244:SF30">
    <property type="entry name" value="BLR5990 PROTEIN"/>
    <property type="match status" value="1"/>
</dbReference>
<dbReference type="InterPro" id="IPR026385">
    <property type="entry name" value="LegC-like"/>
</dbReference>
<keyword evidence="1" id="KW-0663">Pyridoxal phosphate</keyword>
<dbReference type="SUPFAM" id="SSF53383">
    <property type="entry name" value="PLP-dependent transferases"/>
    <property type="match status" value="1"/>
</dbReference>
<dbReference type="PIRSF" id="PIRSF000390">
    <property type="entry name" value="PLP_StrS"/>
    <property type="match status" value="1"/>
</dbReference>
<dbReference type="InterPro" id="IPR000653">
    <property type="entry name" value="DegT/StrS_aminotransferase"/>
</dbReference>
<dbReference type="EMBL" id="BAABAK010000020">
    <property type="protein sequence ID" value="GAA3982593.1"/>
    <property type="molecule type" value="Genomic_DNA"/>
</dbReference>
<reference evidence="3" key="1">
    <citation type="journal article" date="2019" name="Int. J. Syst. Evol. Microbiol.">
        <title>The Global Catalogue of Microorganisms (GCM) 10K type strain sequencing project: providing services to taxonomists for standard genome sequencing and annotation.</title>
        <authorList>
            <consortium name="The Broad Institute Genomics Platform"/>
            <consortium name="The Broad Institute Genome Sequencing Center for Infectious Disease"/>
            <person name="Wu L."/>
            <person name="Ma J."/>
        </authorList>
    </citation>
    <scope>NUCLEOTIDE SEQUENCE [LARGE SCALE GENOMIC DNA]</scope>
    <source>
        <strain evidence="3">JCM 17338</strain>
    </source>
</reference>
<dbReference type="CDD" id="cd00616">
    <property type="entry name" value="AHBA_syn"/>
    <property type="match status" value="1"/>
</dbReference>
<keyword evidence="3" id="KW-1185">Reference proteome</keyword>
<name>A0ABP7QHD9_9SPHI</name>
<dbReference type="InterPro" id="IPR015422">
    <property type="entry name" value="PyrdxlP-dep_Trfase_small"/>
</dbReference>
<proteinExistence type="inferred from homology"/>
<evidence type="ECO:0000313" key="3">
    <source>
        <dbReference type="Proteomes" id="UP001501081"/>
    </source>
</evidence>
<dbReference type="Proteomes" id="UP001501081">
    <property type="component" value="Unassembled WGS sequence"/>
</dbReference>
<keyword evidence="2" id="KW-0808">Transferase</keyword>
<dbReference type="Pfam" id="PF01041">
    <property type="entry name" value="DegT_DnrJ_EryC1"/>
    <property type="match status" value="1"/>
</dbReference>
<dbReference type="GO" id="GO:0008483">
    <property type="term" value="F:transaminase activity"/>
    <property type="evidence" value="ECO:0007669"/>
    <property type="project" value="UniProtKB-KW"/>
</dbReference>
<dbReference type="Gene3D" id="3.40.640.10">
    <property type="entry name" value="Type I PLP-dependent aspartate aminotransferase-like (Major domain)"/>
    <property type="match status" value="1"/>
</dbReference>
<organism evidence="2 3">
    <name type="scientific">Pedobacter ginsengiterrae</name>
    <dbReference type="NCBI Taxonomy" id="871696"/>
    <lineage>
        <taxon>Bacteria</taxon>
        <taxon>Pseudomonadati</taxon>
        <taxon>Bacteroidota</taxon>
        <taxon>Sphingobacteriia</taxon>
        <taxon>Sphingobacteriales</taxon>
        <taxon>Sphingobacteriaceae</taxon>
        <taxon>Pedobacter</taxon>
    </lineage>
</organism>
<dbReference type="InterPro" id="IPR015424">
    <property type="entry name" value="PyrdxlP-dep_Trfase"/>
</dbReference>
<dbReference type="PANTHER" id="PTHR30244">
    <property type="entry name" value="TRANSAMINASE"/>
    <property type="match status" value="1"/>
</dbReference>
<comment type="caution">
    <text evidence="2">The sequence shown here is derived from an EMBL/GenBank/DDBJ whole genome shotgun (WGS) entry which is preliminary data.</text>
</comment>
<gene>
    <name evidence="2" type="ORF">GCM10022246_38240</name>
</gene>
<dbReference type="InterPro" id="IPR015421">
    <property type="entry name" value="PyrdxlP-dep_Trfase_major"/>
</dbReference>
<dbReference type="NCBIfam" id="TIGR04181">
    <property type="entry name" value="NHT_00031"/>
    <property type="match status" value="1"/>
</dbReference>
<accession>A0ABP7QHD9</accession>
<dbReference type="RefSeq" id="WP_316763116.1">
    <property type="nucleotide sequence ID" value="NZ_BAABAK010000020.1"/>
</dbReference>
<protein>
    <submittedName>
        <fullName evidence="2">LegC family aminotransferase</fullName>
    </submittedName>
</protein>
<comment type="similarity">
    <text evidence="1">Belongs to the DegT/DnrJ/EryC1 family.</text>
</comment>
<sequence>MTIDFENISTIIKKQFPNQDFIPLHAPLFIGNERKYVMETLDSTFVSSVGSFVNRFEEMMSEITGAKYAIAIVNGTNALHMALILADVNAGDEVLSQSLTFIATCNAISYIGAKPIFLDVDRDTLGLSPDAIKVFLENNAIKKADGFTYNKKTGKRIKACVPMHTFGLPCRIDEIANICAEWNITLIEDAAESLGSYYKGKHTGIFGEIGTFSFNGNKTVTSGGGGALVTNNEELANRAKHLTTQAKVAHPWAFVHDQIGYNYRMPNLNAALACAQLEQLTKFVDNKRELAQYYKTALKSTEVEFVDEIVDAKANYWLNAILLKDKEEQQAFLGYMNSNGVMARPVWELMHRLPMFKDAEIQNLKNSEWIADRLVNIPSSVRL</sequence>
<evidence type="ECO:0000256" key="1">
    <source>
        <dbReference type="RuleBase" id="RU004508"/>
    </source>
</evidence>
<evidence type="ECO:0000313" key="2">
    <source>
        <dbReference type="EMBL" id="GAA3982593.1"/>
    </source>
</evidence>